<dbReference type="PROSITE" id="PS00138">
    <property type="entry name" value="SUBTILASE_SER"/>
    <property type="match status" value="1"/>
</dbReference>
<comment type="catalytic activity">
    <reaction evidence="7">
        <text>Hydrolysis of proteins with broad specificity for peptide bonds, and a preference for a large uncharged residue in P1. Hydrolyzes peptide amides.</text>
        <dbReference type="EC" id="3.4.21.62"/>
    </reaction>
</comment>
<dbReference type="PROSITE" id="PS50948">
    <property type="entry name" value="PAN"/>
    <property type="match status" value="1"/>
</dbReference>
<proteinExistence type="inferred from homology"/>
<organism evidence="14 15">
    <name type="scientific">Aphanomyces stellatus</name>
    <dbReference type="NCBI Taxonomy" id="120398"/>
    <lineage>
        <taxon>Eukaryota</taxon>
        <taxon>Sar</taxon>
        <taxon>Stramenopiles</taxon>
        <taxon>Oomycota</taxon>
        <taxon>Saprolegniomycetes</taxon>
        <taxon>Saprolegniales</taxon>
        <taxon>Verrucalvaceae</taxon>
        <taxon>Aphanomyces</taxon>
    </lineage>
</organism>
<keyword evidence="6" id="KW-1015">Disulfide bond</keyword>
<keyword evidence="5 10" id="KW-0720">Serine protease</keyword>
<dbReference type="GO" id="GO:0006508">
    <property type="term" value="P:proteolysis"/>
    <property type="evidence" value="ECO:0007669"/>
    <property type="project" value="UniProtKB-KW"/>
</dbReference>
<keyword evidence="2 10" id="KW-0645">Protease</keyword>
<feature type="active site" description="Charge relay system" evidence="9 10">
    <location>
        <position position="388"/>
    </location>
</feature>
<evidence type="ECO:0000256" key="5">
    <source>
        <dbReference type="ARBA" id="ARBA00022825"/>
    </source>
</evidence>
<feature type="chain" id="PRO_5033436948" description="subtilisin" evidence="11">
    <location>
        <begin position="20"/>
        <end position="914"/>
    </location>
</feature>
<evidence type="ECO:0000313" key="15">
    <source>
        <dbReference type="Proteomes" id="UP000332933"/>
    </source>
</evidence>
<dbReference type="EMBL" id="CAADRA010005173">
    <property type="protein sequence ID" value="VFT86457.1"/>
    <property type="molecule type" value="Genomic_DNA"/>
</dbReference>
<reference evidence="14 15" key="1">
    <citation type="submission" date="2019-03" db="EMBL/GenBank/DDBJ databases">
        <authorList>
            <person name="Gaulin E."/>
            <person name="Dumas B."/>
        </authorList>
    </citation>
    <scope>NUCLEOTIDE SEQUENCE [LARGE SCALE GENOMIC DNA]</scope>
    <source>
        <strain evidence="14">CBS 568.67</strain>
    </source>
</reference>
<keyword evidence="4 10" id="KW-0378">Hydrolase</keyword>
<evidence type="ECO:0000256" key="9">
    <source>
        <dbReference type="PIRSR" id="PIRSR615500-1"/>
    </source>
</evidence>
<dbReference type="InterPro" id="IPR003609">
    <property type="entry name" value="Pan_app"/>
</dbReference>
<dbReference type="InterPro" id="IPR000177">
    <property type="entry name" value="Apple"/>
</dbReference>
<dbReference type="EC" id="3.4.21.62" evidence="8"/>
<sequence length="914" mass="96219">MVLFRYMALAAATASVASSAKISVQVHRNLEVAKATHVVVKFHCDQALTNHRRRLQAGATRAETIESVVESLQDHTRETQKDVLAMLASRPESSDGMAVRSTWIDCAMYIDNITPEVLAQVAASPHVKTIHEPIVAHLEPVAVSNSSQVATTNQWGVDKIQAPLAWAKGIKGQGIVVGDIDTGVRYTHEAIRANWRKEKGWFDAIEKSPTPVDVDGHGTHTVGTVLGTTHGMGVAPSAQWIGCRGCFPKCSVEALIQCAQFMICPTDPDGKNPDCSKAPHVINNSWGGGGDNYFHEAIAAWRAAGIIPVFAAGNSGYLGCASADHPGTSPLVISVGNTNADDGIALSSSSLGPSNSGLVKPDVAAPGTDIVSAGISDDVSLREVSGTSMAAPHAAGVIALYLSANKGATYDQVYAALTNSAETSILDLPSKACGGVPNTQFPNNVFGFGRLNVLKAVTAPPSTPRPTLPPPSSFCAFKKADADYRGYDLVQTKQFDYDDCCADCQNTPGCNAYTWTWKNMEGGTCWLKNVPENEQAYYSAGSISAKLVQPSPPSLCGPLDENTDYAGNDLTSTKQTKPEACCADCQNTPNCKAFVWTNTNSGTCWLKSAKGERKVLVGAKAGAVPTDNNSCGRLEDNTDYAGNDLTSTTQSKADACCADCQNTPKCKVFVWSNFNGGTCWLKSAKGAKTSSPGAKAGTIPEVKPSCGPLEENTDYAGHDLKSTTQAKADACCADCKDTPKCKVFVWSNFNGGTCWLKSAKGAKKTVMGAKAGSIEGTDNESCGVVESNVDFAGQDIAEARGAQSECCNLCQANDACNAYSWFSGVCYLKSSRGASSAKSGVMSARVNKCSVLEKGVDYVGNDLSSMGGAVDDCCAFCRETDGCGAFSWANDICYLKRTKGETRSNAGVISATVN</sequence>
<dbReference type="PRINTS" id="PR00723">
    <property type="entry name" value="SUBTILISIN"/>
</dbReference>
<feature type="signal peptide" evidence="11">
    <location>
        <begin position="1"/>
        <end position="19"/>
    </location>
</feature>
<feature type="active site" description="Charge relay system" evidence="9 10">
    <location>
        <position position="217"/>
    </location>
</feature>
<dbReference type="InterPro" id="IPR023828">
    <property type="entry name" value="Peptidase_S8_Ser-AS"/>
</dbReference>
<dbReference type="Pfam" id="PF00082">
    <property type="entry name" value="Peptidase_S8"/>
    <property type="match status" value="1"/>
</dbReference>
<feature type="domain" description="Apple" evidence="12">
    <location>
        <begin position="556"/>
        <end position="631"/>
    </location>
</feature>
<dbReference type="InterPro" id="IPR036852">
    <property type="entry name" value="Peptidase_S8/S53_dom_sf"/>
</dbReference>
<dbReference type="InterPro" id="IPR000209">
    <property type="entry name" value="Peptidase_S8/S53_dom"/>
</dbReference>
<dbReference type="Pfam" id="PF14295">
    <property type="entry name" value="PAN_4"/>
    <property type="match status" value="6"/>
</dbReference>
<evidence type="ECO:0000256" key="8">
    <source>
        <dbReference type="ARBA" id="ARBA00023619"/>
    </source>
</evidence>
<reference evidence="13" key="2">
    <citation type="submission" date="2019-06" db="EMBL/GenBank/DDBJ databases">
        <title>Genomics analysis of Aphanomyces spp. identifies a new class of oomycete effector associated with host adaptation.</title>
        <authorList>
            <person name="Gaulin E."/>
        </authorList>
    </citation>
    <scope>NUCLEOTIDE SEQUENCE</scope>
    <source>
        <strain evidence="13">CBS 578.67</strain>
    </source>
</reference>
<dbReference type="PROSITE" id="PS51892">
    <property type="entry name" value="SUBTILASE"/>
    <property type="match status" value="1"/>
</dbReference>
<dbReference type="PANTHER" id="PTHR43806">
    <property type="entry name" value="PEPTIDASE S8"/>
    <property type="match status" value="1"/>
</dbReference>
<dbReference type="SMART" id="SM00223">
    <property type="entry name" value="APPLE"/>
    <property type="match status" value="4"/>
</dbReference>
<keyword evidence="11" id="KW-0732">Signal</keyword>
<dbReference type="CDD" id="cd01100">
    <property type="entry name" value="APPLE_Factor_XI_like"/>
    <property type="match status" value="5"/>
</dbReference>
<dbReference type="InterPro" id="IPR015500">
    <property type="entry name" value="Peptidase_S8_subtilisin-rel"/>
</dbReference>
<evidence type="ECO:0000256" key="4">
    <source>
        <dbReference type="ARBA" id="ARBA00022801"/>
    </source>
</evidence>
<feature type="active site" description="Charge relay system" evidence="9 10">
    <location>
        <position position="181"/>
    </location>
</feature>
<evidence type="ECO:0000256" key="6">
    <source>
        <dbReference type="ARBA" id="ARBA00023157"/>
    </source>
</evidence>
<evidence type="ECO:0000256" key="11">
    <source>
        <dbReference type="SAM" id="SignalP"/>
    </source>
</evidence>
<dbReference type="OrthoDB" id="2015864at2759"/>
<evidence type="ECO:0000256" key="7">
    <source>
        <dbReference type="ARBA" id="ARBA00023529"/>
    </source>
</evidence>
<evidence type="ECO:0000256" key="3">
    <source>
        <dbReference type="ARBA" id="ARBA00022737"/>
    </source>
</evidence>
<dbReference type="GO" id="GO:0004252">
    <property type="term" value="F:serine-type endopeptidase activity"/>
    <property type="evidence" value="ECO:0007669"/>
    <property type="project" value="UniProtKB-UniRule"/>
</dbReference>
<gene>
    <name evidence="14" type="primary">Aste57867_9578</name>
    <name evidence="13" type="ORF">As57867_009540</name>
    <name evidence="14" type="ORF">ASTE57867_9578</name>
</gene>
<keyword evidence="15" id="KW-1185">Reference proteome</keyword>
<name>A0A485KNI2_9STRA</name>
<dbReference type="Gene3D" id="3.40.50.200">
    <property type="entry name" value="Peptidase S8/S53 domain"/>
    <property type="match status" value="1"/>
</dbReference>
<dbReference type="GO" id="GO:0005576">
    <property type="term" value="C:extracellular region"/>
    <property type="evidence" value="ECO:0007669"/>
    <property type="project" value="InterPro"/>
</dbReference>
<protein>
    <recommendedName>
        <fullName evidence="8">subtilisin</fullName>
        <ecNumber evidence="8">3.4.21.62</ecNumber>
    </recommendedName>
</protein>
<evidence type="ECO:0000256" key="10">
    <source>
        <dbReference type="PROSITE-ProRule" id="PRU01240"/>
    </source>
</evidence>
<dbReference type="InterPro" id="IPR050131">
    <property type="entry name" value="Peptidase_S8_subtilisin-like"/>
</dbReference>
<dbReference type="Proteomes" id="UP000332933">
    <property type="component" value="Unassembled WGS sequence"/>
</dbReference>
<comment type="similarity">
    <text evidence="1 10">Belongs to the peptidase S8 family.</text>
</comment>
<dbReference type="SUPFAM" id="SSF52743">
    <property type="entry name" value="Subtilisin-like"/>
    <property type="match status" value="1"/>
</dbReference>
<keyword evidence="3" id="KW-0677">Repeat</keyword>
<dbReference type="EMBL" id="VJMH01005152">
    <property type="protein sequence ID" value="KAF0699868.1"/>
    <property type="molecule type" value="Genomic_DNA"/>
</dbReference>
<dbReference type="Gene3D" id="3.50.4.10">
    <property type="entry name" value="Hepatocyte Growth Factor"/>
    <property type="match status" value="6"/>
</dbReference>
<dbReference type="AlphaFoldDB" id="A0A485KNI2"/>
<evidence type="ECO:0000256" key="2">
    <source>
        <dbReference type="ARBA" id="ARBA00022670"/>
    </source>
</evidence>
<dbReference type="PANTHER" id="PTHR43806:SF67">
    <property type="entry name" value="EGF-LIKE DOMAIN-CONTAINING PROTEIN"/>
    <property type="match status" value="1"/>
</dbReference>
<evidence type="ECO:0000256" key="1">
    <source>
        <dbReference type="ARBA" id="ARBA00011073"/>
    </source>
</evidence>
<accession>A0A485KNI2</accession>
<dbReference type="SUPFAM" id="SSF57414">
    <property type="entry name" value="Hairpin loop containing domain-like"/>
    <property type="match status" value="2"/>
</dbReference>
<evidence type="ECO:0000259" key="12">
    <source>
        <dbReference type="PROSITE" id="PS50948"/>
    </source>
</evidence>
<evidence type="ECO:0000313" key="14">
    <source>
        <dbReference type="EMBL" id="VFT86457.1"/>
    </source>
</evidence>
<evidence type="ECO:0000313" key="13">
    <source>
        <dbReference type="EMBL" id="KAF0699868.1"/>
    </source>
</evidence>